<keyword evidence="4" id="KW-1185">Reference proteome</keyword>
<evidence type="ECO:0008006" key="5">
    <source>
        <dbReference type="Google" id="ProtNLM"/>
    </source>
</evidence>
<keyword evidence="2" id="KW-0812">Transmembrane</keyword>
<name>A0ABP5CES0_9ACTN</name>
<keyword evidence="2" id="KW-0472">Membrane</keyword>
<keyword evidence="2" id="KW-1133">Transmembrane helix</keyword>
<proteinExistence type="predicted"/>
<feature type="transmembrane region" description="Helical" evidence="2">
    <location>
        <begin position="40"/>
        <end position="62"/>
    </location>
</feature>
<sequence>MHEDFETELRESVAHFNEDTVPAPVASVRARGERLHRQKVIGTVAVALSLVAGLGIAAVGAASGDGQHAIAPTTPPMTTVNGGMSGSVTTRPLTTAPAQQPQRTSASPPSSPKDSANTSGNAPISLTLSPPTEYAAGVLNPVTFTVQNHGSAVTVTADLTLARPKSEVANTTGPWPLDLIERHDPVTGAWTKVTVTFLDTGGDPHREDVRAAHYTFDLPSGTSTEQLRIDPEGSFFALGVKLTAGSLTLAQAQTEMIPVNFPALTVSGPKAMTPGGTGEFDITVANRTSMDYPSIAFWTSEIVTFSPISSASQVQVYDGGAWHTVSFDQLGTAVIATRPLASGATTTVRLRLTLATTATANATGDLGIRAYVPGEFNASDTSPGLAPGGETRTDTSFAVR</sequence>
<evidence type="ECO:0000256" key="1">
    <source>
        <dbReference type="SAM" id="MobiDB-lite"/>
    </source>
</evidence>
<comment type="caution">
    <text evidence="3">The sequence shown here is derived from an EMBL/GenBank/DDBJ whole genome shotgun (WGS) entry which is preliminary data.</text>
</comment>
<evidence type="ECO:0000256" key="2">
    <source>
        <dbReference type="SAM" id="Phobius"/>
    </source>
</evidence>
<dbReference type="RefSeq" id="WP_344656481.1">
    <property type="nucleotide sequence ID" value="NZ_BAAAQM010000007.1"/>
</dbReference>
<feature type="region of interest" description="Disordered" evidence="1">
    <location>
        <begin position="379"/>
        <end position="400"/>
    </location>
</feature>
<dbReference type="Proteomes" id="UP001499854">
    <property type="component" value="Unassembled WGS sequence"/>
</dbReference>
<protein>
    <recommendedName>
        <fullName evidence="5">DUF11 domain-containing protein</fullName>
    </recommendedName>
</protein>
<organism evidence="3 4">
    <name type="scientific">Catenulispora subtropica</name>
    <dbReference type="NCBI Taxonomy" id="450798"/>
    <lineage>
        <taxon>Bacteria</taxon>
        <taxon>Bacillati</taxon>
        <taxon>Actinomycetota</taxon>
        <taxon>Actinomycetes</taxon>
        <taxon>Catenulisporales</taxon>
        <taxon>Catenulisporaceae</taxon>
        <taxon>Catenulispora</taxon>
    </lineage>
</organism>
<evidence type="ECO:0000313" key="3">
    <source>
        <dbReference type="EMBL" id="GAA1961734.1"/>
    </source>
</evidence>
<evidence type="ECO:0000313" key="4">
    <source>
        <dbReference type="Proteomes" id="UP001499854"/>
    </source>
</evidence>
<accession>A0ABP5CES0</accession>
<dbReference type="EMBL" id="BAAAQM010000007">
    <property type="protein sequence ID" value="GAA1961734.1"/>
    <property type="molecule type" value="Genomic_DNA"/>
</dbReference>
<reference evidence="4" key="1">
    <citation type="journal article" date="2019" name="Int. J. Syst. Evol. Microbiol.">
        <title>The Global Catalogue of Microorganisms (GCM) 10K type strain sequencing project: providing services to taxonomists for standard genome sequencing and annotation.</title>
        <authorList>
            <consortium name="The Broad Institute Genomics Platform"/>
            <consortium name="The Broad Institute Genome Sequencing Center for Infectious Disease"/>
            <person name="Wu L."/>
            <person name="Ma J."/>
        </authorList>
    </citation>
    <scope>NUCLEOTIDE SEQUENCE [LARGE SCALE GENOMIC DNA]</scope>
    <source>
        <strain evidence="4">JCM 16013</strain>
    </source>
</reference>
<feature type="compositionally biased region" description="Polar residues" evidence="1">
    <location>
        <begin position="76"/>
        <end position="106"/>
    </location>
</feature>
<feature type="region of interest" description="Disordered" evidence="1">
    <location>
        <begin position="70"/>
        <end position="128"/>
    </location>
</feature>
<feature type="compositionally biased region" description="Polar residues" evidence="1">
    <location>
        <begin position="113"/>
        <end position="128"/>
    </location>
</feature>
<gene>
    <name evidence="3" type="ORF">GCM10009838_17990</name>
</gene>